<keyword evidence="1" id="KW-0732">Signal</keyword>
<keyword evidence="3" id="KW-1185">Reference proteome</keyword>
<proteinExistence type="predicted"/>
<dbReference type="Pfam" id="PF11454">
    <property type="entry name" value="DUF3016"/>
    <property type="match status" value="1"/>
</dbReference>
<protein>
    <submittedName>
        <fullName evidence="2">DUF3016 domain-containing protein</fullName>
    </submittedName>
</protein>
<evidence type="ECO:0000256" key="1">
    <source>
        <dbReference type="SAM" id="SignalP"/>
    </source>
</evidence>
<dbReference type="InterPro" id="IPR021557">
    <property type="entry name" value="DUF3016"/>
</dbReference>
<name>A0ABW0PLD5_9BURK</name>
<organism evidence="2 3">
    <name type="scientific">Massilia jejuensis</name>
    <dbReference type="NCBI Taxonomy" id="648894"/>
    <lineage>
        <taxon>Bacteria</taxon>
        <taxon>Pseudomonadati</taxon>
        <taxon>Pseudomonadota</taxon>
        <taxon>Betaproteobacteria</taxon>
        <taxon>Burkholderiales</taxon>
        <taxon>Oxalobacteraceae</taxon>
        <taxon>Telluria group</taxon>
        <taxon>Massilia</taxon>
    </lineage>
</organism>
<sequence>MKNVIRPLALGGLLALAAGAASADVTVNYIQPERFSDLPFSPWEREAVLKDLTEHFAKLGAQLPPGQNLRIDVKDIDLAGREYPGRGARDLRIVKSNGADWPRIDLHYTIESNGQVVRSGDAQLRDMGFMDRIGRYRDGDTLRYERRMIDDWFYATIVPRERERAARR</sequence>
<reference evidence="3" key="1">
    <citation type="journal article" date="2019" name="Int. J. Syst. Evol. Microbiol.">
        <title>The Global Catalogue of Microorganisms (GCM) 10K type strain sequencing project: providing services to taxonomists for standard genome sequencing and annotation.</title>
        <authorList>
            <consortium name="The Broad Institute Genomics Platform"/>
            <consortium name="The Broad Institute Genome Sequencing Center for Infectious Disease"/>
            <person name="Wu L."/>
            <person name="Ma J."/>
        </authorList>
    </citation>
    <scope>NUCLEOTIDE SEQUENCE [LARGE SCALE GENOMIC DNA]</scope>
    <source>
        <strain evidence="3">CCUG 38813</strain>
    </source>
</reference>
<dbReference type="Proteomes" id="UP001596031">
    <property type="component" value="Unassembled WGS sequence"/>
</dbReference>
<dbReference type="RefSeq" id="WP_379725701.1">
    <property type="nucleotide sequence ID" value="NZ_JBHSMS010000072.1"/>
</dbReference>
<feature type="signal peptide" evidence="1">
    <location>
        <begin position="1"/>
        <end position="23"/>
    </location>
</feature>
<evidence type="ECO:0000313" key="3">
    <source>
        <dbReference type="Proteomes" id="UP001596031"/>
    </source>
</evidence>
<accession>A0ABW0PLD5</accession>
<comment type="caution">
    <text evidence="2">The sequence shown here is derived from an EMBL/GenBank/DDBJ whole genome shotgun (WGS) entry which is preliminary data.</text>
</comment>
<evidence type="ECO:0000313" key="2">
    <source>
        <dbReference type="EMBL" id="MFC5513471.1"/>
    </source>
</evidence>
<gene>
    <name evidence="2" type="ORF">ACFPOU_20440</name>
</gene>
<feature type="chain" id="PRO_5045181353" evidence="1">
    <location>
        <begin position="24"/>
        <end position="168"/>
    </location>
</feature>
<dbReference type="EMBL" id="JBHSMS010000072">
    <property type="protein sequence ID" value="MFC5513471.1"/>
    <property type="molecule type" value="Genomic_DNA"/>
</dbReference>